<dbReference type="Pfam" id="PF12796">
    <property type="entry name" value="Ank_2"/>
    <property type="match status" value="1"/>
</dbReference>
<keyword evidence="2 3" id="KW-0040">ANK repeat</keyword>
<dbReference type="OrthoDB" id="5649125at2"/>
<dbReference type="PROSITE" id="PS50088">
    <property type="entry name" value="ANK_REPEAT"/>
    <property type="match status" value="2"/>
</dbReference>
<evidence type="ECO:0000256" key="1">
    <source>
        <dbReference type="ARBA" id="ARBA00022737"/>
    </source>
</evidence>
<dbReference type="InterPro" id="IPR002110">
    <property type="entry name" value="Ankyrin_rpt"/>
</dbReference>
<dbReference type="SUPFAM" id="SSF48403">
    <property type="entry name" value="Ankyrin repeat"/>
    <property type="match status" value="1"/>
</dbReference>
<feature type="repeat" description="ANK" evidence="3">
    <location>
        <begin position="163"/>
        <end position="195"/>
    </location>
</feature>
<evidence type="ECO:0000256" key="3">
    <source>
        <dbReference type="PROSITE-ProRule" id="PRU00023"/>
    </source>
</evidence>
<gene>
    <name evidence="4" type="ORF">RVIR1_06810</name>
</gene>
<evidence type="ECO:0000313" key="4">
    <source>
        <dbReference type="EMBL" id="BBB15178.1"/>
    </source>
</evidence>
<organism evidence="4 5">
    <name type="scientific">Candidatus Rickettsiella viridis</name>
    <dbReference type="NCBI Taxonomy" id="676208"/>
    <lineage>
        <taxon>Bacteria</taxon>
        <taxon>Pseudomonadati</taxon>
        <taxon>Pseudomonadota</taxon>
        <taxon>Gammaproteobacteria</taxon>
        <taxon>Legionellales</taxon>
        <taxon>Coxiellaceae</taxon>
        <taxon>Rickettsiella</taxon>
    </lineage>
</organism>
<evidence type="ECO:0000313" key="5">
    <source>
        <dbReference type="Proteomes" id="UP000282483"/>
    </source>
</evidence>
<dbReference type="EMBL" id="AP018005">
    <property type="protein sequence ID" value="BBB15178.1"/>
    <property type="molecule type" value="Genomic_DNA"/>
</dbReference>
<dbReference type="SMART" id="SM00248">
    <property type="entry name" value="ANK"/>
    <property type="match status" value="6"/>
</dbReference>
<evidence type="ECO:0000256" key="2">
    <source>
        <dbReference type="ARBA" id="ARBA00023043"/>
    </source>
</evidence>
<dbReference type="Proteomes" id="UP000282483">
    <property type="component" value="Chromosome"/>
</dbReference>
<dbReference type="RefSeq" id="WP_126322658.1">
    <property type="nucleotide sequence ID" value="NZ_AP018005.1"/>
</dbReference>
<accession>A0A2Z5UUL3</accession>
<keyword evidence="5" id="KW-1185">Reference proteome</keyword>
<dbReference type="Pfam" id="PF00023">
    <property type="entry name" value="Ank"/>
    <property type="match status" value="1"/>
</dbReference>
<sequence length="336" mass="38188">MPTIKYQQQTKTTDSGYSSNNSSFKNIYSNEKSKTTALLRLQSDIKLGIYSTLKYTLKKGNLTQKDLDSGLIFALENGYTDKKTLKLLLKNGAKPQEKDQINILRLLIEGNHIGMFKKLLDHRYGVFKQENLNRSLHLAAKHGRTEMIKLLLKRADLSYKDEKGNTPLHTAIRYAQKETVNFLLEQAPKTQLIVNNKGNLPLHEAISRGNLDLSKQLLKSIKKHESKIFDWIKPSFFSKKAKPDTMSKTTPNGDTALHLAAKSGNYQLYCYVLNESKPEMVERKNTQGLTALQIITLTQQAFESMLTTKSRPTGTSKAEPIYQNIADNRNTHSLRR</sequence>
<feature type="repeat" description="ANK" evidence="3">
    <location>
        <begin position="197"/>
        <end position="219"/>
    </location>
</feature>
<proteinExistence type="predicted"/>
<reference evidence="4 5" key="1">
    <citation type="submission" date="2017-03" db="EMBL/GenBank/DDBJ databases">
        <title>The genome sequence of Candidatus Rickettsiella viridis.</title>
        <authorList>
            <person name="Nikoh N."/>
            <person name="Tsuchida T."/>
            <person name="Yamaguchi K."/>
            <person name="Maeda T."/>
            <person name="Shigenobu S."/>
            <person name="Fukatsu T."/>
        </authorList>
    </citation>
    <scope>NUCLEOTIDE SEQUENCE [LARGE SCALE GENOMIC DNA]</scope>
    <source>
        <strain evidence="4 5">Ap-RA04</strain>
    </source>
</reference>
<name>A0A2Z5UUL3_9COXI</name>
<dbReference type="PANTHER" id="PTHR24198:SF165">
    <property type="entry name" value="ANKYRIN REPEAT-CONTAINING PROTEIN-RELATED"/>
    <property type="match status" value="1"/>
</dbReference>
<dbReference type="PANTHER" id="PTHR24198">
    <property type="entry name" value="ANKYRIN REPEAT AND PROTEIN KINASE DOMAIN-CONTAINING PROTEIN"/>
    <property type="match status" value="1"/>
</dbReference>
<keyword evidence="1" id="KW-0677">Repeat</keyword>
<dbReference type="KEGG" id="rvi:RVIR1_06810"/>
<protein>
    <submittedName>
        <fullName evidence="4">Ankyrin repeat domain protein</fullName>
    </submittedName>
</protein>
<dbReference type="AlphaFoldDB" id="A0A2Z5UUL3"/>
<dbReference type="InterPro" id="IPR036770">
    <property type="entry name" value="Ankyrin_rpt-contain_sf"/>
</dbReference>
<dbReference type="Gene3D" id="1.25.40.20">
    <property type="entry name" value="Ankyrin repeat-containing domain"/>
    <property type="match status" value="2"/>
</dbReference>
<dbReference type="PROSITE" id="PS50297">
    <property type="entry name" value="ANK_REP_REGION"/>
    <property type="match status" value="2"/>
</dbReference>